<protein>
    <submittedName>
        <fullName evidence="2">Uncharacterized protein</fullName>
    </submittedName>
</protein>
<proteinExistence type="predicted"/>
<gene>
    <name evidence="2" type="ORF">pdam_00015173</name>
</gene>
<comment type="caution">
    <text evidence="2">The sequence shown here is derived from an EMBL/GenBank/DDBJ whole genome shotgun (WGS) entry which is preliminary data.</text>
</comment>
<name>A0A3M6UEM8_POCDA</name>
<dbReference type="EMBL" id="RCHS01001698">
    <property type="protein sequence ID" value="RMX52112.1"/>
    <property type="molecule type" value="Genomic_DNA"/>
</dbReference>
<dbReference type="OrthoDB" id="5965712at2759"/>
<keyword evidence="1" id="KW-0472">Membrane</keyword>
<dbReference type="AlphaFoldDB" id="A0A3M6UEM8"/>
<keyword evidence="1" id="KW-0812">Transmembrane</keyword>
<dbReference type="Proteomes" id="UP000275408">
    <property type="component" value="Unassembled WGS sequence"/>
</dbReference>
<keyword evidence="3" id="KW-1185">Reference proteome</keyword>
<reference evidence="2 3" key="1">
    <citation type="journal article" date="2018" name="Sci. Rep.">
        <title>Comparative analysis of the Pocillopora damicornis genome highlights role of immune system in coral evolution.</title>
        <authorList>
            <person name="Cunning R."/>
            <person name="Bay R.A."/>
            <person name="Gillette P."/>
            <person name="Baker A.C."/>
            <person name="Traylor-Knowles N."/>
        </authorList>
    </citation>
    <scope>NUCLEOTIDE SEQUENCE [LARGE SCALE GENOMIC DNA]</scope>
    <source>
        <strain evidence="2">RSMAS</strain>
        <tissue evidence="2">Whole animal</tissue>
    </source>
</reference>
<evidence type="ECO:0000313" key="3">
    <source>
        <dbReference type="Proteomes" id="UP000275408"/>
    </source>
</evidence>
<organism evidence="2 3">
    <name type="scientific">Pocillopora damicornis</name>
    <name type="common">Cauliflower coral</name>
    <name type="synonym">Millepora damicornis</name>
    <dbReference type="NCBI Taxonomy" id="46731"/>
    <lineage>
        <taxon>Eukaryota</taxon>
        <taxon>Metazoa</taxon>
        <taxon>Cnidaria</taxon>
        <taxon>Anthozoa</taxon>
        <taxon>Hexacorallia</taxon>
        <taxon>Scleractinia</taxon>
        <taxon>Astrocoeniina</taxon>
        <taxon>Pocilloporidae</taxon>
        <taxon>Pocillopora</taxon>
    </lineage>
</organism>
<feature type="transmembrane region" description="Helical" evidence="1">
    <location>
        <begin position="29"/>
        <end position="48"/>
    </location>
</feature>
<evidence type="ECO:0000313" key="2">
    <source>
        <dbReference type="EMBL" id="RMX52112.1"/>
    </source>
</evidence>
<sequence length="179" mass="20200">MEVHDSQEKCNELYHSATHSGGESSSATVMLLLPLLLVFPSLLGLLFATQNSALYRYPTGRASFGKFECDPFYFSWAEKLTSFMVEDKLDCTFLCVGEPKCYSFNIAVYPDSRGLYLCELLATDKYREAEKVRANATFHHCSPLKPITNSNALDEREPATGFAVIPNTYRVLRNPSREF</sequence>
<accession>A0A3M6UEM8</accession>
<evidence type="ECO:0000256" key="1">
    <source>
        <dbReference type="SAM" id="Phobius"/>
    </source>
</evidence>
<keyword evidence="1" id="KW-1133">Transmembrane helix</keyword>